<evidence type="ECO:0000256" key="6">
    <source>
        <dbReference type="ARBA" id="ARBA00023242"/>
    </source>
</evidence>
<dbReference type="InterPro" id="IPR025756">
    <property type="entry name" value="Myb_CC_LHEQLE"/>
</dbReference>
<comment type="caution">
    <text evidence="9">The sequence shown here is derived from an EMBL/GenBank/DDBJ whole genome shotgun (WGS) entry which is preliminary data.</text>
</comment>
<name>A0A8K0HH94_9ROSA</name>
<feature type="region of interest" description="Disordered" evidence="7">
    <location>
        <begin position="87"/>
        <end position="121"/>
    </location>
</feature>
<comment type="similarity">
    <text evidence="2">Belongs to the MYB-CC family.</text>
</comment>
<dbReference type="InterPro" id="IPR046955">
    <property type="entry name" value="PHR1-like"/>
</dbReference>
<dbReference type="InterPro" id="IPR009057">
    <property type="entry name" value="Homeodomain-like_sf"/>
</dbReference>
<dbReference type="FunFam" id="1.10.10.60:FF:000002">
    <property type="entry name" value="Myb family transcription factor"/>
    <property type="match status" value="1"/>
</dbReference>
<feature type="compositionally biased region" description="Basic and acidic residues" evidence="7">
    <location>
        <begin position="414"/>
        <end position="425"/>
    </location>
</feature>
<dbReference type="GO" id="GO:0003700">
    <property type="term" value="F:DNA-binding transcription factor activity"/>
    <property type="evidence" value="ECO:0007669"/>
    <property type="project" value="InterPro"/>
</dbReference>
<evidence type="ECO:0000256" key="3">
    <source>
        <dbReference type="ARBA" id="ARBA00023015"/>
    </source>
</evidence>
<reference evidence="9" key="1">
    <citation type="submission" date="2020-03" db="EMBL/GenBank/DDBJ databases">
        <title>A high-quality chromosome-level genome assembly of a woody plant with both climbing and erect habits, Rhamnella rubrinervis.</title>
        <authorList>
            <person name="Lu Z."/>
            <person name="Yang Y."/>
            <person name="Zhu X."/>
            <person name="Sun Y."/>
        </authorList>
    </citation>
    <scope>NUCLEOTIDE SEQUENCE</scope>
    <source>
        <strain evidence="9">BYM</strain>
        <tissue evidence="9">Leaf</tissue>
    </source>
</reference>
<proteinExistence type="inferred from homology"/>
<dbReference type="Proteomes" id="UP000796880">
    <property type="component" value="Unassembled WGS sequence"/>
</dbReference>
<feature type="region of interest" description="Disordered" evidence="7">
    <location>
        <begin position="390"/>
        <end position="474"/>
    </location>
</feature>
<evidence type="ECO:0000256" key="2">
    <source>
        <dbReference type="ARBA" id="ARBA00006783"/>
    </source>
</evidence>
<evidence type="ECO:0000313" key="9">
    <source>
        <dbReference type="EMBL" id="KAF3452365.1"/>
    </source>
</evidence>
<accession>A0A8K0HH94</accession>
<evidence type="ECO:0000256" key="7">
    <source>
        <dbReference type="SAM" id="MobiDB-lite"/>
    </source>
</evidence>
<keyword evidence="5" id="KW-0804">Transcription</keyword>
<dbReference type="SUPFAM" id="SSF46689">
    <property type="entry name" value="Homeodomain-like"/>
    <property type="match status" value="1"/>
</dbReference>
<evidence type="ECO:0000256" key="5">
    <source>
        <dbReference type="ARBA" id="ARBA00023163"/>
    </source>
</evidence>
<feature type="region of interest" description="Disordered" evidence="7">
    <location>
        <begin position="219"/>
        <end position="247"/>
    </location>
</feature>
<comment type="subcellular location">
    <subcellularLocation>
        <location evidence="1">Nucleus</location>
    </subcellularLocation>
</comment>
<feature type="compositionally biased region" description="Polar residues" evidence="7">
    <location>
        <begin position="219"/>
        <end position="243"/>
    </location>
</feature>
<gene>
    <name evidence="9" type="ORF">FNV43_RR02798</name>
</gene>
<dbReference type="AlphaFoldDB" id="A0A8K0HH94"/>
<evidence type="ECO:0000313" key="10">
    <source>
        <dbReference type="Proteomes" id="UP000796880"/>
    </source>
</evidence>
<feature type="domain" description="HTH myb-type" evidence="8">
    <location>
        <begin position="255"/>
        <end position="315"/>
    </location>
</feature>
<dbReference type="PANTHER" id="PTHR31499:SF80">
    <property type="entry name" value="HTH MYB-TYPE DOMAIN-CONTAINING PROTEIN"/>
    <property type="match status" value="1"/>
</dbReference>
<dbReference type="InterPro" id="IPR001005">
    <property type="entry name" value="SANT/Myb"/>
</dbReference>
<keyword evidence="4" id="KW-0175">Coiled coil</keyword>
<dbReference type="NCBIfam" id="TIGR01557">
    <property type="entry name" value="myb_SHAQKYF"/>
    <property type="match status" value="1"/>
</dbReference>
<sequence>MRPALFVQRSDAKQLTNLGASEAMSLSFPVLSTSVEDKFSKFSDAIEVCSRGEMMTNPNSRQASALISGGGTGGQLFSAPSRFPNDIHLSSISPSERRSQNSTVISQANDEKPLPSTHASHSETQFTTLINHTEENKDIPWCPDSIQDFLDFSEIESVQNGPMESSTGVITYGEHVEKTDWQDWDQFPIHDALEQYWSELPVDDNVADCKPKVVKQSSDTLVQHPQSHLQPQAHQHQPVQSAEFSPVPDPLSIASSNKPRMRWTQELHESFVEAVNKLGGSERATPKGILNLMKVEGLTIYHVKSHLQKYRTARYKPESPEGNSEGKSTPTDDMKSLDEKTSMGISEALRLQVELQKCLHEQLENQRKLQLQIEEQGKCLEKMFEQRRKASTSTLDDPHALLSNVARPSSSVNDKSESSKQDHSKTSNVNNASQENSQGDASLKQKALETKPCEKPGPSDGETTSPPPKRARSG</sequence>
<feature type="region of interest" description="Disordered" evidence="7">
    <location>
        <begin position="311"/>
        <end position="337"/>
    </location>
</feature>
<dbReference type="EMBL" id="VOIH02000002">
    <property type="protein sequence ID" value="KAF3452365.1"/>
    <property type="molecule type" value="Genomic_DNA"/>
</dbReference>
<dbReference type="PANTHER" id="PTHR31499">
    <property type="entry name" value="MYB FAMILY TRANSCRIPTION FACTOR PHL11"/>
    <property type="match status" value="1"/>
</dbReference>
<evidence type="ECO:0000259" key="8">
    <source>
        <dbReference type="PROSITE" id="PS51294"/>
    </source>
</evidence>
<feature type="compositionally biased region" description="Polar residues" evidence="7">
    <location>
        <begin position="88"/>
        <end position="108"/>
    </location>
</feature>
<dbReference type="InterPro" id="IPR017930">
    <property type="entry name" value="Myb_dom"/>
</dbReference>
<dbReference type="GO" id="GO:0003677">
    <property type="term" value="F:DNA binding"/>
    <property type="evidence" value="ECO:0007669"/>
    <property type="project" value="InterPro"/>
</dbReference>
<feature type="compositionally biased region" description="Polar residues" evidence="7">
    <location>
        <begin position="426"/>
        <end position="440"/>
    </location>
</feature>
<keyword evidence="3" id="KW-0805">Transcription regulation</keyword>
<dbReference type="OrthoDB" id="551907at2759"/>
<keyword evidence="6" id="KW-0539">Nucleus</keyword>
<dbReference type="Pfam" id="PF14379">
    <property type="entry name" value="Myb_CC_LHEQLE"/>
    <property type="match status" value="1"/>
</dbReference>
<evidence type="ECO:0000256" key="1">
    <source>
        <dbReference type="ARBA" id="ARBA00004123"/>
    </source>
</evidence>
<dbReference type="Gene3D" id="1.10.10.60">
    <property type="entry name" value="Homeodomain-like"/>
    <property type="match status" value="1"/>
</dbReference>
<organism evidence="9 10">
    <name type="scientific">Rhamnella rubrinervis</name>
    <dbReference type="NCBI Taxonomy" id="2594499"/>
    <lineage>
        <taxon>Eukaryota</taxon>
        <taxon>Viridiplantae</taxon>
        <taxon>Streptophyta</taxon>
        <taxon>Embryophyta</taxon>
        <taxon>Tracheophyta</taxon>
        <taxon>Spermatophyta</taxon>
        <taxon>Magnoliopsida</taxon>
        <taxon>eudicotyledons</taxon>
        <taxon>Gunneridae</taxon>
        <taxon>Pentapetalae</taxon>
        <taxon>rosids</taxon>
        <taxon>fabids</taxon>
        <taxon>Rosales</taxon>
        <taxon>Rhamnaceae</taxon>
        <taxon>rhamnoid group</taxon>
        <taxon>Rhamneae</taxon>
        <taxon>Rhamnella</taxon>
    </lineage>
</organism>
<dbReference type="InterPro" id="IPR006447">
    <property type="entry name" value="Myb_dom_plants"/>
</dbReference>
<dbReference type="Pfam" id="PF00249">
    <property type="entry name" value="Myb_DNA-binding"/>
    <property type="match status" value="1"/>
</dbReference>
<dbReference type="GO" id="GO:0005634">
    <property type="term" value="C:nucleus"/>
    <property type="evidence" value="ECO:0007669"/>
    <property type="project" value="UniProtKB-SubCell"/>
</dbReference>
<keyword evidence="10" id="KW-1185">Reference proteome</keyword>
<protein>
    <recommendedName>
        <fullName evidence="8">HTH myb-type domain-containing protein</fullName>
    </recommendedName>
</protein>
<dbReference type="PROSITE" id="PS51294">
    <property type="entry name" value="HTH_MYB"/>
    <property type="match status" value="1"/>
</dbReference>
<evidence type="ECO:0000256" key="4">
    <source>
        <dbReference type="ARBA" id="ARBA00023054"/>
    </source>
</evidence>